<gene>
    <name evidence="1" type="ORF">SAMN05661044_03560</name>
</gene>
<dbReference type="STRING" id="407022.SAMN05661044_03560"/>
<evidence type="ECO:0008006" key="3">
    <source>
        <dbReference type="Google" id="ProtNLM"/>
    </source>
</evidence>
<dbReference type="RefSeq" id="WP_377533835.1">
    <property type="nucleotide sequence ID" value="NZ_JBHSRK010000028.1"/>
</dbReference>
<dbReference type="InterPro" id="IPR021428">
    <property type="entry name" value="DUF3078"/>
</dbReference>
<evidence type="ECO:0000313" key="1">
    <source>
        <dbReference type="EMBL" id="SEL85011.1"/>
    </source>
</evidence>
<keyword evidence="2" id="KW-1185">Reference proteome</keyword>
<dbReference type="EMBL" id="FOAF01000004">
    <property type="protein sequence ID" value="SEL85011.1"/>
    <property type="molecule type" value="Genomic_DNA"/>
</dbReference>
<accession>A0A1H7TJP2</accession>
<organism evidence="1 2">
    <name type="scientific">Olivibacter domesticus</name>
    <name type="common">Pseudosphingobacterium domesticum</name>
    <dbReference type="NCBI Taxonomy" id="407022"/>
    <lineage>
        <taxon>Bacteria</taxon>
        <taxon>Pseudomonadati</taxon>
        <taxon>Bacteroidota</taxon>
        <taxon>Sphingobacteriia</taxon>
        <taxon>Sphingobacteriales</taxon>
        <taxon>Sphingobacteriaceae</taxon>
        <taxon>Olivibacter</taxon>
    </lineage>
</organism>
<protein>
    <recommendedName>
        <fullName evidence="3">DUF3078 domain-containing protein</fullName>
    </recommendedName>
</protein>
<dbReference type="Pfam" id="PF11276">
    <property type="entry name" value="DUF3078"/>
    <property type="match status" value="1"/>
</dbReference>
<proteinExistence type="predicted"/>
<evidence type="ECO:0000313" key="2">
    <source>
        <dbReference type="Proteomes" id="UP000199421"/>
    </source>
</evidence>
<dbReference type="AlphaFoldDB" id="A0A1H7TJP2"/>
<sequence>MLMNIRYLLVVFFLGAVFTVKAQDYDLNDLRQAPKKNSLPVRTPKMSIREVDIQDPNLNLKINYWRNWTSFSINANQASFSDSWNSGGVNSISLGAFFNTKWDYTKEDKNFVSELDLRYGKIKNENQLARKNQDRIWWDNKYSIKFSQKWALFAALTFETQFDAGWQYANINGVDTATRKISNFMAPGYLTPAVGLEYKPDQFSSIRFGPATRMTYILDDNVQSVKEEDTTRFGVEIPGRFKNDVSFQLLAGTDRDLTKWLHLKTTYEFLANFEDLSTSRHRLDAILGVRVSRVISLLFNATLLYDPNQIEELQRSQSIGIGLNYKFPR</sequence>
<name>A0A1H7TJP2_OLID1</name>
<dbReference type="Proteomes" id="UP000199421">
    <property type="component" value="Unassembled WGS sequence"/>
</dbReference>
<reference evidence="2" key="1">
    <citation type="submission" date="2016-10" db="EMBL/GenBank/DDBJ databases">
        <authorList>
            <person name="Varghese N."/>
            <person name="Submissions S."/>
        </authorList>
    </citation>
    <scope>NUCLEOTIDE SEQUENCE [LARGE SCALE GENOMIC DNA]</scope>
    <source>
        <strain evidence="2">DSM 18733</strain>
    </source>
</reference>